<evidence type="ECO:0000313" key="3">
    <source>
        <dbReference type="EMBL" id="KGF64988.1"/>
    </source>
</evidence>
<evidence type="ECO:0000313" key="4">
    <source>
        <dbReference type="Proteomes" id="UP000029719"/>
    </source>
</evidence>
<dbReference type="SUPFAM" id="SSF51735">
    <property type="entry name" value="NAD(P)-binding Rossmann-fold domains"/>
    <property type="match status" value="1"/>
</dbReference>
<protein>
    <submittedName>
        <fullName evidence="3">Oxidoreductase</fullName>
    </submittedName>
</protein>
<dbReference type="PANTHER" id="PTHR43477:SF1">
    <property type="entry name" value="DIHYDROANTICAPSIN 7-DEHYDROGENASE"/>
    <property type="match status" value="1"/>
</dbReference>
<comment type="similarity">
    <text evidence="1">Belongs to the short-chain dehydrogenases/reductases (SDR) family.</text>
</comment>
<dbReference type="GO" id="GO:0016491">
    <property type="term" value="F:oxidoreductase activity"/>
    <property type="evidence" value="ECO:0007669"/>
    <property type="project" value="UniProtKB-KW"/>
</dbReference>
<proteinExistence type="inferred from homology"/>
<name>A0A9X0EFR5_9PSED</name>
<dbReference type="InterPro" id="IPR002347">
    <property type="entry name" value="SDR_fam"/>
</dbReference>
<dbReference type="Gene3D" id="3.40.50.720">
    <property type="entry name" value="NAD(P)-binding Rossmann-like Domain"/>
    <property type="match status" value="1"/>
</dbReference>
<accession>A0A9X0EFR5</accession>
<comment type="caution">
    <text evidence="3">The sequence shown here is derived from an EMBL/GenBank/DDBJ whole genome shotgun (WGS) entry which is preliminary data.</text>
</comment>
<dbReference type="PROSITE" id="PS00061">
    <property type="entry name" value="ADH_SHORT"/>
    <property type="match status" value="1"/>
</dbReference>
<dbReference type="AlphaFoldDB" id="A0A9X0EFR5"/>
<dbReference type="Proteomes" id="UP000029719">
    <property type="component" value="Unassembled WGS sequence"/>
</dbReference>
<evidence type="ECO:0000256" key="1">
    <source>
        <dbReference type="ARBA" id="ARBA00006484"/>
    </source>
</evidence>
<dbReference type="RefSeq" id="WP_037009863.1">
    <property type="nucleotide sequence ID" value="NZ_JRMB01000001.1"/>
</dbReference>
<dbReference type="PANTHER" id="PTHR43477">
    <property type="entry name" value="DIHYDROANTICAPSIN 7-DEHYDROGENASE"/>
    <property type="match status" value="1"/>
</dbReference>
<dbReference type="InterPro" id="IPR051122">
    <property type="entry name" value="SDR_DHRS6-like"/>
</dbReference>
<dbReference type="EMBL" id="JRMB01000001">
    <property type="protein sequence ID" value="KGF64988.1"/>
    <property type="molecule type" value="Genomic_DNA"/>
</dbReference>
<keyword evidence="2" id="KW-0560">Oxidoreductase</keyword>
<dbReference type="FunFam" id="3.40.50.720:FF:000084">
    <property type="entry name" value="Short-chain dehydrogenase reductase"/>
    <property type="match status" value="1"/>
</dbReference>
<dbReference type="InterPro" id="IPR036291">
    <property type="entry name" value="NAD(P)-bd_dom_sf"/>
</dbReference>
<dbReference type="Pfam" id="PF13561">
    <property type="entry name" value="adh_short_C2"/>
    <property type="match status" value="1"/>
</dbReference>
<sequence length="250" mass="25951">MSHRLDGKIALVTGGTSGIGLATAKRFAGEGAYVYITGRRQAELDAAVAAVGNATGVQVDSTSLEQLDGLYRKISAEKGHLDVLFVNAGGGSMLPLGDISEAQYQNTFDRNVKGLLFTVQKALPVLARGASIILTGSTAASMGTPAFSVYAASKAAVRSFARNWMLDLKDRNVRINTLTPGATRTPGLVGLAGPDADQQQGLLDHIASQIPMGRVGEPEEIAAAALFLASDDASYVNGTELFVDGGQAQV</sequence>
<dbReference type="PRINTS" id="PR00081">
    <property type="entry name" value="GDHRDH"/>
</dbReference>
<dbReference type="OrthoDB" id="9803333at2"/>
<dbReference type="CDD" id="cd05233">
    <property type="entry name" value="SDR_c"/>
    <property type="match status" value="1"/>
</dbReference>
<gene>
    <name evidence="3" type="ORF">LT42_03240</name>
</gene>
<organism evidence="3 4">
    <name type="scientific">Pseudomonas lutea</name>
    <dbReference type="NCBI Taxonomy" id="243924"/>
    <lineage>
        <taxon>Bacteria</taxon>
        <taxon>Pseudomonadati</taxon>
        <taxon>Pseudomonadota</taxon>
        <taxon>Gammaproteobacteria</taxon>
        <taxon>Pseudomonadales</taxon>
        <taxon>Pseudomonadaceae</taxon>
        <taxon>Pseudomonas</taxon>
    </lineage>
</organism>
<reference evidence="3 4" key="1">
    <citation type="submission" date="2014-09" db="EMBL/GenBank/DDBJ databases">
        <title>Genome sequence of Pseudomonas lutea strain DSM 17257T.</title>
        <authorList>
            <person name="Kwak Y."/>
            <person name="Shin J.-H."/>
        </authorList>
    </citation>
    <scope>NUCLEOTIDE SEQUENCE [LARGE SCALE GENOMIC DNA]</scope>
    <source>
        <strain evidence="3 4">DSM 17257</strain>
    </source>
</reference>
<evidence type="ECO:0000256" key="2">
    <source>
        <dbReference type="ARBA" id="ARBA00023002"/>
    </source>
</evidence>
<dbReference type="InterPro" id="IPR020904">
    <property type="entry name" value="Sc_DH/Rdtase_CS"/>
</dbReference>